<dbReference type="SUPFAM" id="SSF56281">
    <property type="entry name" value="Metallo-hydrolase/oxidoreductase"/>
    <property type="match status" value="1"/>
</dbReference>
<evidence type="ECO:0000256" key="1">
    <source>
        <dbReference type="ARBA" id="ARBA00005250"/>
    </source>
</evidence>
<organism evidence="4 5">
    <name type="scientific">SAR86 cluster bacterium</name>
    <dbReference type="NCBI Taxonomy" id="2030880"/>
    <lineage>
        <taxon>Bacteria</taxon>
        <taxon>Pseudomonadati</taxon>
        <taxon>Pseudomonadota</taxon>
        <taxon>Gammaproteobacteria</taxon>
        <taxon>SAR86 cluster</taxon>
    </lineage>
</organism>
<sequence>MNFLSKFCIATLMSLLATLTYAQPQPSELSLIQVQDDIYVINNPFVPGNVTLLLTDEGVIMVDNKFAWDYDNMMTMIRSITDQPIKYVINTHYHGDHSGGNARAQADDTLVIASENARLKMIEANQPGLPDVTLDEHAFVHLGGKVAEIFRFGRSHTDGDVVVYFPQHRLLAAGDMFTFGEDVPQLIDYAGGGSARAWTRTLDEVLRLDFDTVVPGHGPVTNKVELTNFRDDSIRLRVRTREMVAAESSRDEIREMLINEFHWIDMQFPAGLNGLLLELQ</sequence>
<evidence type="ECO:0000313" key="4">
    <source>
        <dbReference type="EMBL" id="PCJ42492.1"/>
    </source>
</evidence>
<keyword evidence="2" id="KW-0732">Signal</keyword>
<dbReference type="PANTHER" id="PTHR42951:SF4">
    <property type="entry name" value="ACYL-COENZYME A THIOESTERASE MBLAC2"/>
    <property type="match status" value="1"/>
</dbReference>
<dbReference type="PANTHER" id="PTHR42951">
    <property type="entry name" value="METALLO-BETA-LACTAMASE DOMAIN-CONTAINING"/>
    <property type="match status" value="1"/>
</dbReference>
<evidence type="ECO:0000256" key="2">
    <source>
        <dbReference type="SAM" id="SignalP"/>
    </source>
</evidence>
<reference evidence="5" key="1">
    <citation type="submission" date="2017-08" db="EMBL/GenBank/DDBJ databases">
        <title>A dynamic microbial community with high functional redundancy inhabits the cold, oxic subseafloor aquifer.</title>
        <authorList>
            <person name="Tully B.J."/>
            <person name="Wheat C.G."/>
            <person name="Glazer B.T."/>
            <person name="Huber J.A."/>
        </authorList>
    </citation>
    <scope>NUCLEOTIDE SEQUENCE [LARGE SCALE GENOMIC DNA]</scope>
</reference>
<gene>
    <name evidence="4" type="ORF">COA71_02975</name>
</gene>
<comment type="similarity">
    <text evidence="1">Belongs to the metallo-beta-lactamase superfamily. Class-B beta-lactamase family.</text>
</comment>
<feature type="domain" description="Metallo-beta-lactamase" evidence="3">
    <location>
        <begin position="47"/>
        <end position="217"/>
    </location>
</feature>
<comment type="caution">
    <text evidence="4">The sequence shown here is derived from an EMBL/GenBank/DDBJ whole genome shotgun (WGS) entry which is preliminary data.</text>
</comment>
<dbReference type="Proteomes" id="UP000228987">
    <property type="component" value="Unassembled WGS sequence"/>
</dbReference>
<dbReference type="AlphaFoldDB" id="A0A2A5CFE4"/>
<dbReference type="InterPro" id="IPR050855">
    <property type="entry name" value="NDM-1-like"/>
</dbReference>
<protein>
    <recommendedName>
        <fullName evidence="3">Metallo-beta-lactamase domain-containing protein</fullName>
    </recommendedName>
</protein>
<evidence type="ECO:0000259" key="3">
    <source>
        <dbReference type="SMART" id="SM00849"/>
    </source>
</evidence>
<feature type="chain" id="PRO_5012043016" description="Metallo-beta-lactamase domain-containing protein" evidence="2">
    <location>
        <begin position="23"/>
        <end position="280"/>
    </location>
</feature>
<accession>A0A2A5CFE4</accession>
<dbReference type="CDD" id="cd16282">
    <property type="entry name" value="metallo-hydrolase-like_MBL-fold"/>
    <property type="match status" value="1"/>
</dbReference>
<dbReference type="SMART" id="SM00849">
    <property type="entry name" value="Lactamase_B"/>
    <property type="match status" value="1"/>
</dbReference>
<dbReference type="GO" id="GO:0017001">
    <property type="term" value="P:antibiotic catabolic process"/>
    <property type="evidence" value="ECO:0007669"/>
    <property type="project" value="UniProtKB-ARBA"/>
</dbReference>
<feature type="signal peptide" evidence="2">
    <location>
        <begin position="1"/>
        <end position="22"/>
    </location>
</feature>
<dbReference type="Pfam" id="PF00753">
    <property type="entry name" value="Lactamase_B"/>
    <property type="match status" value="1"/>
</dbReference>
<evidence type="ECO:0000313" key="5">
    <source>
        <dbReference type="Proteomes" id="UP000228987"/>
    </source>
</evidence>
<proteinExistence type="inferred from homology"/>
<dbReference type="InterPro" id="IPR036866">
    <property type="entry name" value="RibonucZ/Hydroxyglut_hydro"/>
</dbReference>
<dbReference type="InterPro" id="IPR001279">
    <property type="entry name" value="Metallo-B-lactamas"/>
</dbReference>
<name>A0A2A5CFE4_9GAMM</name>
<dbReference type="Gene3D" id="3.60.15.10">
    <property type="entry name" value="Ribonuclease Z/Hydroxyacylglutathione hydrolase-like"/>
    <property type="match status" value="1"/>
</dbReference>
<dbReference type="EMBL" id="NVWI01000002">
    <property type="protein sequence ID" value="PCJ42492.1"/>
    <property type="molecule type" value="Genomic_DNA"/>
</dbReference>